<keyword evidence="6" id="KW-0636">Prenylation</keyword>
<reference evidence="10 11" key="1">
    <citation type="journal article" date="2011" name="Stand. Genomic Sci.">
        <title>Complete genome sequence of Syntrophobotulus glycolicus type strain (FlGlyR).</title>
        <authorList>
            <person name="Han C."/>
            <person name="Mwirichia R."/>
            <person name="Chertkov O."/>
            <person name="Held B."/>
            <person name="Lapidus A."/>
            <person name="Nolan M."/>
            <person name="Lucas S."/>
            <person name="Hammon N."/>
            <person name="Deshpande S."/>
            <person name="Cheng J.F."/>
            <person name="Tapia R."/>
            <person name="Goodwin L."/>
            <person name="Pitluck S."/>
            <person name="Huntemann M."/>
            <person name="Liolios K."/>
            <person name="Ivanova N."/>
            <person name="Pagani I."/>
            <person name="Mavromatis K."/>
            <person name="Ovchinikova G."/>
            <person name="Pati A."/>
            <person name="Chen A."/>
            <person name="Palaniappan K."/>
            <person name="Land M."/>
            <person name="Hauser L."/>
            <person name="Brambilla E.M."/>
            <person name="Rohde M."/>
            <person name="Spring S."/>
            <person name="Sikorski J."/>
            <person name="Goker M."/>
            <person name="Woyke T."/>
            <person name="Bristow J."/>
            <person name="Eisen J.A."/>
            <person name="Markowitz V."/>
            <person name="Hugenholtz P."/>
            <person name="Kyrpides N.C."/>
            <person name="Klenk H.P."/>
            <person name="Detter J.C."/>
        </authorList>
    </citation>
    <scope>NUCLEOTIDE SEQUENCE [LARGE SCALE GENOMIC DNA]</scope>
    <source>
        <strain evidence="11">DSM 8271 / FlGlyR</strain>
    </source>
</reference>
<dbReference type="EMBL" id="CP002547">
    <property type="protein sequence ID" value="ADY55189.1"/>
    <property type="molecule type" value="Genomic_DNA"/>
</dbReference>
<evidence type="ECO:0000256" key="4">
    <source>
        <dbReference type="ARBA" id="ARBA00023287"/>
    </source>
</evidence>
<keyword evidence="5" id="KW-0449">Lipoprotein</keyword>
<name>F0T1C5_SYNGF</name>
<gene>
    <name evidence="10" type="ordered locus">Sgly_0839</name>
</gene>
<keyword evidence="3" id="KW-0588">Pheromone</keyword>
<evidence type="ECO:0000256" key="1">
    <source>
        <dbReference type="ARBA" id="ARBA00004613"/>
    </source>
</evidence>
<comment type="subunit">
    <text evidence="7">Interacts directly with the sensor histidine kinase ComP and stimulates its activity.</text>
</comment>
<keyword evidence="10" id="KW-0804">Transcription</keyword>
<dbReference type="AlphaFoldDB" id="F0T1C5"/>
<protein>
    <recommendedName>
        <fullName evidence="8">ComX pheromone</fullName>
    </recommendedName>
    <alternativeName>
        <fullName evidence="9">Competence pheromone</fullName>
    </alternativeName>
</protein>
<dbReference type="KEGG" id="sgy:Sgly_0839"/>
<dbReference type="GO" id="GO:0030420">
    <property type="term" value="P:establishment of competence for transformation"/>
    <property type="evidence" value="ECO:0007669"/>
    <property type="project" value="UniProtKB-KW"/>
</dbReference>
<dbReference type="GO" id="GO:0005186">
    <property type="term" value="F:pheromone activity"/>
    <property type="evidence" value="ECO:0007669"/>
    <property type="project" value="UniProtKB-KW"/>
</dbReference>
<keyword evidence="10" id="KW-0240">DNA-directed RNA polymerase</keyword>
<sequence length="53" mass="6079">MLQKVVEYLVQNPDEKEKLIEGKLNLIGLTKVEQKAVLDVLQSPDVISPLLYW</sequence>
<evidence type="ECO:0000256" key="7">
    <source>
        <dbReference type="ARBA" id="ARBA00029483"/>
    </source>
</evidence>
<evidence type="ECO:0000256" key="8">
    <source>
        <dbReference type="ARBA" id="ARBA00029545"/>
    </source>
</evidence>
<evidence type="ECO:0000256" key="3">
    <source>
        <dbReference type="ARBA" id="ARBA00023044"/>
    </source>
</evidence>
<dbReference type="OrthoDB" id="2937408at2"/>
<reference evidence="11" key="2">
    <citation type="submission" date="2011-02" db="EMBL/GenBank/DDBJ databases">
        <title>The complete genome of Syntrophobotulus glycolicus DSM 8271.</title>
        <authorList>
            <person name="Lucas S."/>
            <person name="Copeland A."/>
            <person name="Lapidus A."/>
            <person name="Bruce D."/>
            <person name="Goodwin L."/>
            <person name="Pitluck S."/>
            <person name="Kyrpides N."/>
            <person name="Mavromatis K."/>
            <person name="Pagani I."/>
            <person name="Ivanova N."/>
            <person name="Mikhailova N."/>
            <person name="Chertkov O."/>
            <person name="Held B."/>
            <person name="Detter J.C."/>
            <person name="Tapia R."/>
            <person name="Han C."/>
            <person name="Land M."/>
            <person name="Hauser L."/>
            <person name="Markowitz V."/>
            <person name="Cheng J.-F."/>
            <person name="Hugenholtz P."/>
            <person name="Woyke T."/>
            <person name="Wu D."/>
            <person name="Spring S."/>
            <person name="Schroeder M."/>
            <person name="Brambilla E."/>
            <person name="Klenk H.-P."/>
            <person name="Eisen J.A."/>
        </authorList>
    </citation>
    <scope>NUCLEOTIDE SEQUENCE [LARGE SCALE GENOMIC DNA]</scope>
    <source>
        <strain evidence="11">DSM 8271 / FlGlyR</strain>
    </source>
</reference>
<evidence type="ECO:0000313" key="11">
    <source>
        <dbReference type="Proteomes" id="UP000007488"/>
    </source>
</evidence>
<proteinExistence type="predicted"/>
<dbReference type="STRING" id="645991.Sgly_0839"/>
<evidence type="ECO:0000256" key="9">
    <source>
        <dbReference type="ARBA" id="ARBA00030321"/>
    </source>
</evidence>
<accession>F0T1C5</accession>
<keyword evidence="2" id="KW-0964">Secreted</keyword>
<evidence type="ECO:0000313" key="10">
    <source>
        <dbReference type="EMBL" id="ADY55189.1"/>
    </source>
</evidence>
<dbReference type="eggNOG" id="ENOG502ZU7Z">
    <property type="taxonomic scope" value="Bacteria"/>
</dbReference>
<dbReference type="GO" id="GO:0005576">
    <property type="term" value="C:extracellular region"/>
    <property type="evidence" value="ECO:0007669"/>
    <property type="project" value="UniProtKB-SubCell"/>
</dbReference>
<organism evidence="10 11">
    <name type="scientific">Syntrophobotulus glycolicus (strain DSM 8271 / FlGlyR)</name>
    <dbReference type="NCBI Taxonomy" id="645991"/>
    <lineage>
        <taxon>Bacteria</taxon>
        <taxon>Bacillati</taxon>
        <taxon>Bacillota</taxon>
        <taxon>Clostridia</taxon>
        <taxon>Eubacteriales</taxon>
        <taxon>Desulfitobacteriaceae</taxon>
        <taxon>Syntrophobotulus</taxon>
    </lineage>
</organism>
<dbReference type="Proteomes" id="UP000007488">
    <property type="component" value="Chromosome"/>
</dbReference>
<evidence type="ECO:0000256" key="6">
    <source>
        <dbReference type="ARBA" id="ARBA00023289"/>
    </source>
</evidence>
<comment type="subcellular location">
    <subcellularLocation>
        <location evidence="1">Secreted</location>
    </subcellularLocation>
</comment>
<dbReference type="HOGENOM" id="CLU_204562_0_0_9"/>
<dbReference type="RefSeq" id="WP_013624060.1">
    <property type="nucleotide sequence ID" value="NC_015172.1"/>
</dbReference>
<dbReference type="Pfam" id="PF05952">
    <property type="entry name" value="ComX"/>
    <property type="match status" value="1"/>
</dbReference>
<dbReference type="InterPro" id="IPR009233">
    <property type="entry name" value="Competence_ComX_Bacillus"/>
</dbReference>
<keyword evidence="11" id="KW-1185">Reference proteome</keyword>
<evidence type="ECO:0000256" key="5">
    <source>
        <dbReference type="ARBA" id="ARBA00023288"/>
    </source>
</evidence>
<dbReference type="GO" id="GO:0000428">
    <property type="term" value="C:DNA-directed RNA polymerase complex"/>
    <property type="evidence" value="ECO:0007669"/>
    <property type="project" value="UniProtKB-KW"/>
</dbReference>
<keyword evidence="4" id="KW-0178">Competence</keyword>
<evidence type="ECO:0000256" key="2">
    <source>
        <dbReference type="ARBA" id="ARBA00022525"/>
    </source>
</evidence>